<organism evidence="4 6">
    <name type="scientific">Prorocentrum cordatum</name>
    <dbReference type="NCBI Taxonomy" id="2364126"/>
    <lineage>
        <taxon>Eukaryota</taxon>
        <taxon>Sar</taxon>
        <taxon>Alveolata</taxon>
        <taxon>Dinophyceae</taxon>
        <taxon>Prorocentrales</taxon>
        <taxon>Prorocentraceae</taxon>
        <taxon>Prorocentrum</taxon>
    </lineage>
</organism>
<dbReference type="Pfam" id="PF00535">
    <property type="entry name" value="Glycos_transf_2"/>
    <property type="match status" value="1"/>
</dbReference>
<reference evidence="4" key="1">
    <citation type="submission" date="2023-10" db="EMBL/GenBank/DDBJ databases">
        <authorList>
            <person name="Chen Y."/>
            <person name="Shah S."/>
            <person name="Dougan E. K."/>
            <person name="Thang M."/>
            <person name="Chan C."/>
        </authorList>
    </citation>
    <scope>NUCLEOTIDE SEQUENCE [LARGE SCALE GENOMIC DNA]</scope>
</reference>
<keyword evidence="6" id="KW-1185">Reference proteome</keyword>
<name>A0ABN9PM02_9DINO</name>
<dbReference type="InterPro" id="IPR001173">
    <property type="entry name" value="Glyco_trans_2-like"/>
</dbReference>
<feature type="domain" description="Glycosyltransferase 2-like" evidence="3">
    <location>
        <begin position="80"/>
        <end position="257"/>
    </location>
</feature>
<protein>
    <recommendedName>
        <fullName evidence="3">Glycosyltransferase 2-like domain-containing protein</fullName>
    </recommendedName>
</protein>
<evidence type="ECO:0000313" key="4">
    <source>
        <dbReference type="EMBL" id="CAK0794098.1"/>
    </source>
</evidence>
<dbReference type="PANTHER" id="PTHR11675:SF126">
    <property type="entry name" value="RICIN B LECTIN DOMAIN-CONTAINING PROTEIN"/>
    <property type="match status" value="1"/>
</dbReference>
<dbReference type="Proteomes" id="UP001189429">
    <property type="component" value="Unassembled WGS sequence"/>
</dbReference>
<sequence length="332" mass="37187">MRPRLGLLLAGCLLGLGRPGGEAVPAAGGGAAVEQPPPGGWRFPYPPDTRPNGCDDKQIHDGVSVSPPSDPAEFSSHTVSVVIPWLNETWQHLEGTLAALLHFTPDVLLEEVIFISDGNEDSKEEELMRLSSKVRVIALPSREGLIRAKMIGVDAAKAPVIVFLEAHCIVNRDWLPPLLTRVKANPHVLAMPFIDYISPADWSVYRKGGTGHWRYEWNFNLIYSNPGGFLRDTAEVIISPGTSGGIFAIRADWFRKLRLFDPGMQQWGGDHFELTMKVWRCGGRIEIVPCSRIGHVFRTPQERPYAVEILQVVRNYARLSRIWTQDHLEYRR</sequence>
<keyword evidence="2" id="KW-0732">Signal</keyword>
<evidence type="ECO:0000256" key="2">
    <source>
        <dbReference type="SAM" id="SignalP"/>
    </source>
</evidence>
<gene>
    <name evidence="5" type="ORF">PCOR1329_LOCUS35626</name>
    <name evidence="4" type="ORF">PCOR1329_LOCUS4188</name>
</gene>
<feature type="chain" id="PRO_5045028899" description="Glycosyltransferase 2-like domain-containing protein" evidence="2">
    <location>
        <begin position="24"/>
        <end position="332"/>
    </location>
</feature>
<evidence type="ECO:0000256" key="1">
    <source>
        <dbReference type="ARBA" id="ARBA00023157"/>
    </source>
</evidence>
<dbReference type="EMBL" id="CAUYUJ010014350">
    <property type="protein sequence ID" value="CAK0840121.1"/>
    <property type="molecule type" value="Genomic_DNA"/>
</dbReference>
<dbReference type="EMBL" id="CAUYUJ010001087">
    <property type="protein sequence ID" value="CAK0794098.1"/>
    <property type="molecule type" value="Genomic_DNA"/>
</dbReference>
<proteinExistence type="predicted"/>
<dbReference type="Gene3D" id="3.90.550.10">
    <property type="entry name" value="Spore Coat Polysaccharide Biosynthesis Protein SpsA, Chain A"/>
    <property type="match status" value="1"/>
</dbReference>
<evidence type="ECO:0000259" key="3">
    <source>
        <dbReference type="Pfam" id="PF00535"/>
    </source>
</evidence>
<comment type="caution">
    <text evidence="4">The sequence shown here is derived from an EMBL/GenBank/DDBJ whole genome shotgun (WGS) entry which is preliminary data.</text>
</comment>
<evidence type="ECO:0000313" key="5">
    <source>
        <dbReference type="EMBL" id="CAK0840121.1"/>
    </source>
</evidence>
<dbReference type="SUPFAM" id="SSF53448">
    <property type="entry name" value="Nucleotide-diphospho-sugar transferases"/>
    <property type="match status" value="1"/>
</dbReference>
<evidence type="ECO:0000313" key="6">
    <source>
        <dbReference type="Proteomes" id="UP001189429"/>
    </source>
</evidence>
<dbReference type="InterPro" id="IPR029044">
    <property type="entry name" value="Nucleotide-diphossugar_trans"/>
</dbReference>
<dbReference type="PANTHER" id="PTHR11675">
    <property type="entry name" value="N-ACETYLGALACTOSAMINYLTRANSFERASE"/>
    <property type="match status" value="1"/>
</dbReference>
<feature type="signal peptide" evidence="2">
    <location>
        <begin position="1"/>
        <end position="23"/>
    </location>
</feature>
<keyword evidence="1" id="KW-1015">Disulfide bond</keyword>
<accession>A0ABN9PM02</accession>